<sequence>MKEVNEVEFIEDRDDTEQRKDNISDARGDEGCVRKRRRRPRCSLGASRFKDGI</sequence>
<evidence type="ECO:0000313" key="2">
    <source>
        <dbReference type="Proteomes" id="UP000887564"/>
    </source>
</evidence>
<feature type="region of interest" description="Disordered" evidence="1">
    <location>
        <begin position="1"/>
        <end position="27"/>
    </location>
</feature>
<dbReference type="Proteomes" id="UP000887564">
    <property type="component" value="Unplaced"/>
</dbReference>
<keyword evidence="2" id="KW-1185">Reference proteome</keyword>
<accession>A0A914R3N4</accession>
<dbReference type="WBParaSite" id="PEQ_0000087301-mRNA-1">
    <property type="protein sequence ID" value="PEQ_0000087301-mRNA-1"/>
    <property type="gene ID" value="PEQ_0000087301"/>
</dbReference>
<reference evidence="3" key="1">
    <citation type="submission" date="2022-11" db="UniProtKB">
        <authorList>
            <consortium name="WormBaseParasite"/>
        </authorList>
    </citation>
    <scope>IDENTIFICATION</scope>
</reference>
<dbReference type="AlphaFoldDB" id="A0A914R3N4"/>
<evidence type="ECO:0000256" key="1">
    <source>
        <dbReference type="SAM" id="MobiDB-lite"/>
    </source>
</evidence>
<name>A0A914R3N4_PAREQ</name>
<evidence type="ECO:0000313" key="3">
    <source>
        <dbReference type="WBParaSite" id="PEQ_0000087301-mRNA-1"/>
    </source>
</evidence>
<protein>
    <submittedName>
        <fullName evidence="3">Uncharacterized protein</fullName>
    </submittedName>
</protein>
<feature type="compositionally biased region" description="Acidic residues" evidence="1">
    <location>
        <begin position="1"/>
        <end position="15"/>
    </location>
</feature>
<proteinExistence type="predicted"/>
<organism evidence="2 3">
    <name type="scientific">Parascaris equorum</name>
    <name type="common">Equine roundworm</name>
    <dbReference type="NCBI Taxonomy" id="6256"/>
    <lineage>
        <taxon>Eukaryota</taxon>
        <taxon>Metazoa</taxon>
        <taxon>Ecdysozoa</taxon>
        <taxon>Nematoda</taxon>
        <taxon>Chromadorea</taxon>
        <taxon>Rhabditida</taxon>
        <taxon>Spirurina</taxon>
        <taxon>Ascaridomorpha</taxon>
        <taxon>Ascaridoidea</taxon>
        <taxon>Ascarididae</taxon>
        <taxon>Parascaris</taxon>
    </lineage>
</organism>
<feature type="compositionally biased region" description="Basic and acidic residues" evidence="1">
    <location>
        <begin position="16"/>
        <end position="27"/>
    </location>
</feature>